<sequence>PYPPTSTPGMIQSSSAARIPAPGPTFRNDWPPPGQAMPQQFAARRRIDVPAAVSVLVCLPALLTSALIVWLIGTLGGTMIALIGLLGWLASGALAFVGTAEEILATSLFRLRRPTPYETATFTSLWTRVCNRAGIDPASFTLWIEEHDDVNASATGGHIVAITPRALRMPPPLAEALLAHELGHHLKNHTSVTLLISWYALPGRTAFRAIRAILALITRVGVGLLSEGFLVGIAFIFVAGFVTIVIAPYAIPILVMPFLHAASRRFEELQADDVALQLGYGGELRAILSHDLDSGVDARRQRESTYSRLLATHPSVTKRITRLDTRTATSMGIRR</sequence>
<evidence type="ECO:0000256" key="11">
    <source>
        <dbReference type="RuleBase" id="RU003983"/>
    </source>
</evidence>
<dbReference type="GO" id="GO:0004222">
    <property type="term" value="F:metalloendopeptidase activity"/>
    <property type="evidence" value="ECO:0007669"/>
    <property type="project" value="InterPro"/>
</dbReference>
<evidence type="ECO:0000256" key="5">
    <source>
        <dbReference type="ARBA" id="ARBA00022723"/>
    </source>
</evidence>
<dbReference type="PANTHER" id="PTHR43221:SF1">
    <property type="entry name" value="PROTEASE HTPX"/>
    <property type="match status" value="1"/>
</dbReference>
<gene>
    <name evidence="15" type="ORF">KGA66_26910</name>
</gene>
<evidence type="ECO:0000256" key="3">
    <source>
        <dbReference type="ARBA" id="ARBA00022670"/>
    </source>
</evidence>
<evidence type="ECO:0000256" key="6">
    <source>
        <dbReference type="ARBA" id="ARBA00022801"/>
    </source>
</evidence>
<keyword evidence="8 13" id="KW-1133">Transmembrane helix</keyword>
<dbReference type="GO" id="GO:0046872">
    <property type="term" value="F:metal ion binding"/>
    <property type="evidence" value="ECO:0007669"/>
    <property type="project" value="UniProtKB-KW"/>
</dbReference>
<evidence type="ECO:0000256" key="1">
    <source>
        <dbReference type="ARBA" id="ARBA00004651"/>
    </source>
</evidence>
<evidence type="ECO:0000313" key="15">
    <source>
        <dbReference type="EMBL" id="MBS2966696.1"/>
    </source>
</evidence>
<organism evidence="15 16">
    <name type="scientific">Actinocrinis puniceicyclus</name>
    <dbReference type="NCBI Taxonomy" id="977794"/>
    <lineage>
        <taxon>Bacteria</taxon>
        <taxon>Bacillati</taxon>
        <taxon>Actinomycetota</taxon>
        <taxon>Actinomycetes</taxon>
        <taxon>Catenulisporales</taxon>
        <taxon>Actinospicaceae</taxon>
        <taxon>Actinocrinis</taxon>
    </lineage>
</organism>
<keyword evidence="10 13" id="KW-0472">Membrane</keyword>
<keyword evidence="6 11" id="KW-0378">Hydrolase</keyword>
<evidence type="ECO:0000256" key="9">
    <source>
        <dbReference type="ARBA" id="ARBA00023049"/>
    </source>
</evidence>
<dbReference type="Gene3D" id="3.30.2010.10">
    <property type="entry name" value="Metalloproteases ('zincins'), catalytic domain"/>
    <property type="match status" value="1"/>
</dbReference>
<dbReference type="InterPro" id="IPR050083">
    <property type="entry name" value="HtpX_protease"/>
</dbReference>
<accession>A0A8J8BG15</accession>
<proteinExistence type="inferred from homology"/>
<feature type="non-terminal residue" evidence="15">
    <location>
        <position position="1"/>
    </location>
</feature>
<dbReference type="InterPro" id="IPR001915">
    <property type="entry name" value="Peptidase_M48"/>
</dbReference>
<keyword evidence="16" id="KW-1185">Reference proteome</keyword>
<dbReference type="Proteomes" id="UP000677913">
    <property type="component" value="Unassembled WGS sequence"/>
</dbReference>
<comment type="subcellular location">
    <subcellularLocation>
        <location evidence="1">Cell membrane</location>
        <topology evidence="1">Multi-pass membrane protein</topology>
    </subcellularLocation>
</comment>
<evidence type="ECO:0000313" key="16">
    <source>
        <dbReference type="Proteomes" id="UP000677913"/>
    </source>
</evidence>
<feature type="compositionally biased region" description="Polar residues" evidence="12">
    <location>
        <begin position="7"/>
        <end position="16"/>
    </location>
</feature>
<keyword evidence="3 11" id="KW-0645">Protease</keyword>
<evidence type="ECO:0000256" key="8">
    <source>
        <dbReference type="ARBA" id="ARBA00022989"/>
    </source>
</evidence>
<comment type="caution">
    <text evidence="15">The sequence shown here is derived from an EMBL/GenBank/DDBJ whole genome shotgun (WGS) entry which is preliminary data.</text>
</comment>
<dbReference type="PANTHER" id="PTHR43221">
    <property type="entry name" value="PROTEASE HTPX"/>
    <property type="match status" value="1"/>
</dbReference>
<keyword evidence="4 13" id="KW-0812">Transmembrane</keyword>
<reference evidence="15" key="1">
    <citation type="submission" date="2021-04" db="EMBL/GenBank/DDBJ databases">
        <title>Genome based classification of Actinospica acidithermotolerans sp. nov., an actinobacterium isolated from an Indonesian hot spring.</title>
        <authorList>
            <person name="Kusuma A.B."/>
            <person name="Putra K.E."/>
            <person name="Nafisah S."/>
            <person name="Loh J."/>
            <person name="Nouioui I."/>
            <person name="Goodfellow M."/>
        </authorList>
    </citation>
    <scope>NUCLEOTIDE SEQUENCE</scope>
    <source>
        <strain evidence="15">DSM 45618</strain>
    </source>
</reference>
<feature type="region of interest" description="Disordered" evidence="12">
    <location>
        <begin position="1"/>
        <end position="33"/>
    </location>
</feature>
<feature type="transmembrane region" description="Helical" evidence="13">
    <location>
        <begin position="79"/>
        <end position="104"/>
    </location>
</feature>
<evidence type="ECO:0000259" key="14">
    <source>
        <dbReference type="Pfam" id="PF01435"/>
    </source>
</evidence>
<evidence type="ECO:0000256" key="13">
    <source>
        <dbReference type="SAM" id="Phobius"/>
    </source>
</evidence>
<dbReference type="EC" id="3.4.24.-" evidence="15"/>
<dbReference type="EMBL" id="JAGSXH010000181">
    <property type="protein sequence ID" value="MBS2966696.1"/>
    <property type="molecule type" value="Genomic_DNA"/>
</dbReference>
<evidence type="ECO:0000256" key="10">
    <source>
        <dbReference type="ARBA" id="ARBA00023136"/>
    </source>
</evidence>
<dbReference type="AlphaFoldDB" id="A0A8J8BG15"/>
<name>A0A8J8BG15_9ACTN</name>
<feature type="domain" description="Peptidase M48" evidence="14">
    <location>
        <begin position="126"/>
        <end position="326"/>
    </location>
</feature>
<dbReference type="RefSeq" id="WP_211472024.1">
    <property type="nucleotide sequence ID" value="NZ_JAGSXH010000181.1"/>
</dbReference>
<comment type="similarity">
    <text evidence="11">Belongs to the peptidase M48 family.</text>
</comment>
<keyword evidence="5" id="KW-0479">Metal-binding</keyword>
<keyword evidence="7 11" id="KW-0862">Zinc</keyword>
<evidence type="ECO:0000256" key="12">
    <source>
        <dbReference type="SAM" id="MobiDB-lite"/>
    </source>
</evidence>
<dbReference type="GO" id="GO:0006508">
    <property type="term" value="P:proteolysis"/>
    <property type="evidence" value="ECO:0007669"/>
    <property type="project" value="UniProtKB-KW"/>
</dbReference>
<dbReference type="GO" id="GO:0005886">
    <property type="term" value="C:plasma membrane"/>
    <property type="evidence" value="ECO:0007669"/>
    <property type="project" value="UniProtKB-SubCell"/>
</dbReference>
<comment type="cofactor">
    <cofactor evidence="11">
        <name>Zn(2+)</name>
        <dbReference type="ChEBI" id="CHEBI:29105"/>
    </cofactor>
    <text evidence="11">Binds 1 zinc ion per subunit.</text>
</comment>
<evidence type="ECO:0000256" key="2">
    <source>
        <dbReference type="ARBA" id="ARBA00022475"/>
    </source>
</evidence>
<feature type="transmembrane region" description="Helical" evidence="13">
    <location>
        <begin position="49"/>
        <end position="73"/>
    </location>
</feature>
<evidence type="ECO:0000256" key="7">
    <source>
        <dbReference type="ARBA" id="ARBA00022833"/>
    </source>
</evidence>
<keyword evidence="2" id="KW-1003">Cell membrane</keyword>
<evidence type="ECO:0000256" key="4">
    <source>
        <dbReference type="ARBA" id="ARBA00022692"/>
    </source>
</evidence>
<protein>
    <submittedName>
        <fullName evidence="15">M48 family metalloprotease</fullName>
        <ecNumber evidence="15">3.4.24.-</ecNumber>
    </submittedName>
</protein>
<dbReference type="Pfam" id="PF01435">
    <property type="entry name" value="Peptidase_M48"/>
    <property type="match status" value="1"/>
</dbReference>
<feature type="transmembrane region" description="Helical" evidence="13">
    <location>
        <begin position="232"/>
        <end position="255"/>
    </location>
</feature>
<keyword evidence="9 11" id="KW-0482">Metalloprotease</keyword>